<sequence length="109" mass="12267">MTSDLCEVVITAADAEWLTRFTGRLVADRLAAAVHNLAPISSTYWWEGEVQERHEARAMLHTRVTLVPAIVERANRDHPYRVPCVVATPLITGNPEYLDWIRAETADTP</sequence>
<dbReference type="PANTHER" id="PTHR23419:SF8">
    <property type="entry name" value="FI09726P"/>
    <property type="match status" value="1"/>
</dbReference>
<dbReference type="OrthoDB" id="37622at2"/>
<accession>A0A1H0MLF9</accession>
<dbReference type="GO" id="GO:0010038">
    <property type="term" value="P:response to metal ion"/>
    <property type="evidence" value="ECO:0007669"/>
    <property type="project" value="InterPro"/>
</dbReference>
<protein>
    <submittedName>
        <fullName evidence="2">Divalent cation tolerance protein</fullName>
    </submittedName>
</protein>
<dbReference type="GO" id="GO:0005507">
    <property type="term" value="F:copper ion binding"/>
    <property type="evidence" value="ECO:0007669"/>
    <property type="project" value="TreeGrafter"/>
</dbReference>
<name>A0A1H0MLF9_9PSEU</name>
<evidence type="ECO:0000313" key="3">
    <source>
        <dbReference type="Proteomes" id="UP000199691"/>
    </source>
</evidence>
<dbReference type="Gene3D" id="3.30.70.120">
    <property type="match status" value="1"/>
</dbReference>
<organism evidence="2 3">
    <name type="scientific">Lentzea jiangxiensis</name>
    <dbReference type="NCBI Taxonomy" id="641025"/>
    <lineage>
        <taxon>Bacteria</taxon>
        <taxon>Bacillati</taxon>
        <taxon>Actinomycetota</taxon>
        <taxon>Actinomycetes</taxon>
        <taxon>Pseudonocardiales</taxon>
        <taxon>Pseudonocardiaceae</taxon>
        <taxon>Lentzea</taxon>
    </lineage>
</organism>
<dbReference type="AlphaFoldDB" id="A0A1H0MLF9"/>
<reference evidence="3" key="1">
    <citation type="submission" date="2016-10" db="EMBL/GenBank/DDBJ databases">
        <authorList>
            <person name="Varghese N."/>
            <person name="Submissions S."/>
        </authorList>
    </citation>
    <scope>NUCLEOTIDE SEQUENCE [LARGE SCALE GENOMIC DNA]</scope>
    <source>
        <strain evidence="3">CGMCC 4.6609</strain>
    </source>
</reference>
<comment type="similarity">
    <text evidence="1">Belongs to the CutA family.</text>
</comment>
<dbReference type="SUPFAM" id="SSF54913">
    <property type="entry name" value="GlnB-like"/>
    <property type="match status" value="1"/>
</dbReference>
<dbReference type="InterPro" id="IPR004323">
    <property type="entry name" value="Ion_tolerance_CutA"/>
</dbReference>
<dbReference type="EMBL" id="FNIX01000004">
    <property type="protein sequence ID" value="SDO80980.1"/>
    <property type="molecule type" value="Genomic_DNA"/>
</dbReference>
<dbReference type="Proteomes" id="UP000199691">
    <property type="component" value="Unassembled WGS sequence"/>
</dbReference>
<dbReference type="RefSeq" id="WP_090097291.1">
    <property type="nucleotide sequence ID" value="NZ_FNIX01000004.1"/>
</dbReference>
<dbReference type="PANTHER" id="PTHR23419">
    <property type="entry name" value="DIVALENT CATION TOLERANCE CUTA-RELATED"/>
    <property type="match status" value="1"/>
</dbReference>
<evidence type="ECO:0000256" key="1">
    <source>
        <dbReference type="ARBA" id="ARBA00010169"/>
    </source>
</evidence>
<evidence type="ECO:0000313" key="2">
    <source>
        <dbReference type="EMBL" id="SDO80980.1"/>
    </source>
</evidence>
<dbReference type="STRING" id="641025.SAMN05421507_10429"/>
<dbReference type="InterPro" id="IPR015867">
    <property type="entry name" value="N-reg_PII/ATP_PRibTrfase_C"/>
</dbReference>
<dbReference type="InterPro" id="IPR011322">
    <property type="entry name" value="N-reg_PII-like_a/b"/>
</dbReference>
<proteinExistence type="inferred from homology"/>
<gene>
    <name evidence="2" type="ORF">SAMN05421507_10429</name>
</gene>
<keyword evidence="3" id="KW-1185">Reference proteome</keyword>
<dbReference type="Pfam" id="PF03091">
    <property type="entry name" value="CutA1"/>
    <property type="match status" value="1"/>
</dbReference>